<organism evidence="1 2">
    <name type="scientific">Papaver nudicaule</name>
    <name type="common">Iceland poppy</name>
    <dbReference type="NCBI Taxonomy" id="74823"/>
    <lineage>
        <taxon>Eukaryota</taxon>
        <taxon>Viridiplantae</taxon>
        <taxon>Streptophyta</taxon>
        <taxon>Embryophyta</taxon>
        <taxon>Tracheophyta</taxon>
        <taxon>Spermatophyta</taxon>
        <taxon>Magnoliopsida</taxon>
        <taxon>Ranunculales</taxon>
        <taxon>Papaveraceae</taxon>
        <taxon>Papaveroideae</taxon>
        <taxon>Papaver</taxon>
    </lineage>
</organism>
<dbReference type="SUPFAM" id="SSF54913">
    <property type="entry name" value="GlnB-like"/>
    <property type="match status" value="1"/>
</dbReference>
<dbReference type="GO" id="GO:0005524">
    <property type="term" value="F:ATP binding"/>
    <property type="evidence" value="ECO:0007669"/>
    <property type="project" value="TreeGrafter"/>
</dbReference>
<dbReference type="InterPro" id="IPR011322">
    <property type="entry name" value="N-reg_PII-like_a/b"/>
</dbReference>
<dbReference type="InterPro" id="IPR015867">
    <property type="entry name" value="N-reg_PII/ATP_PRibTrfase_C"/>
</dbReference>
<reference evidence="1" key="1">
    <citation type="submission" date="2022-03" db="EMBL/GenBank/DDBJ databases">
        <title>A functionally conserved STORR gene fusion in Papaver species that diverged 16.8 million years ago.</title>
        <authorList>
            <person name="Catania T."/>
        </authorList>
    </citation>
    <scope>NUCLEOTIDE SEQUENCE</scope>
    <source>
        <strain evidence="1">S-191538</strain>
    </source>
</reference>
<name>A0AA41RVI7_PAPNU</name>
<dbReference type="Proteomes" id="UP001177140">
    <property type="component" value="Unassembled WGS sequence"/>
</dbReference>
<dbReference type="GO" id="GO:0005829">
    <property type="term" value="C:cytosol"/>
    <property type="evidence" value="ECO:0007669"/>
    <property type="project" value="TreeGrafter"/>
</dbReference>
<dbReference type="Gene3D" id="3.30.70.120">
    <property type="match status" value="2"/>
</dbReference>
<dbReference type="GO" id="GO:0030234">
    <property type="term" value="F:enzyme regulator activity"/>
    <property type="evidence" value="ECO:0007669"/>
    <property type="project" value="InterPro"/>
</dbReference>
<protein>
    <submittedName>
        <fullName evidence="1">Uncharacterized protein</fullName>
    </submittedName>
</protein>
<accession>A0AA41RVI7</accession>
<dbReference type="Pfam" id="PF00543">
    <property type="entry name" value="P-II"/>
    <property type="match status" value="1"/>
</dbReference>
<dbReference type="SMART" id="SM00938">
    <property type="entry name" value="P-II"/>
    <property type="match status" value="1"/>
</dbReference>
<gene>
    <name evidence="1" type="ORF">MKW94_020959</name>
</gene>
<dbReference type="EMBL" id="JAJJMA010042473">
    <property type="protein sequence ID" value="MCL7025186.1"/>
    <property type="molecule type" value="Genomic_DNA"/>
</dbReference>
<dbReference type="PANTHER" id="PTHR30115">
    <property type="entry name" value="NITROGEN REGULATORY PROTEIN P-II"/>
    <property type="match status" value="1"/>
</dbReference>
<comment type="caution">
    <text evidence="1">The sequence shown here is derived from an EMBL/GenBank/DDBJ whole genome shotgun (WGS) entry which is preliminary data.</text>
</comment>
<dbReference type="GO" id="GO:0006808">
    <property type="term" value="P:regulation of nitrogen utilization"/>
    <property type="evidence" value="ECO:0007669"/>
    <property type="project" value="InterPro"/>
</dbReference>
<dbReference type="GO" id="GO:0009534">
    <property type="term" value="C:chloroplast thylakoid"/>
    <property type="evidence" value="ECO:0007669"/>
    <property type="project" value="TreeGrafter"/>
</dbReference>
<sequence>MAINTMTISTPQFLLLHHYRSFCSLSPLNTFSLHLDSHYAPDSKFGRIEPILRPWRVQLVHFPFLYYLSIFGHSIGSEFSEDNFIAKVKLEPVVSKEQVDEVTAKIIKEARTREIDDGRIFFAQVLSGLLKLGISGVTISDVLGFGAQGESTERQAGKL</sequence>
<evidence type="ECO:0000313" key="1">
    <source>
        <dbReference type="EMBL" id="MCL7025186.1"/>
    </source>
</evidence>
<dbReference type="AlphaFoldDB" id="A0AA41RVI7"/>
<proteinExistence type="predicted"/>
<dbReference type="InterPro" id="IPR002187">
    <property type="entry name" value="N-reg_PII"/>
</dbReference>
<keyword evidence="2" id="KW-1185">Reference proteome</keyword>
<evidence type="ECO:0000313" key="2">
    <source>
        <dbReference type="Proteomes" id="UP001177140"/>
    </source>
</evidence>
<dbReference type="PANTHER" id="PTHR30115:SF11">
    <property type="entry name" value="NITROGEN REGULATORY PROTEIN P-II HOMOLOG"/>
    <property type="match status" value="1"/>
</dbReference>